<evidence type="ECO:0000313" key="2">
    <source>
        <dbReference type="EMBL" id="SHF01246.1"/>
    </source>
</evidence>
<dbReference type="Proteomes" id="UP000184148">
    <property type="component" value="Unassembled WGS sequence"/>
</dbReference>
<reference evidence="3" key="1">
    <citation type="submission" date="2016-11" db="EMBL/GenBank/DDBJ databases">
        <authorList>
            <person name="Varghese N."/>
            <person name="Submissions S."/>
        </authorList>
    </citation>
    <scope>NUCLEOTIDE SEQUENCE [LARGE SCALE GENOMIC DNA]</scope>
    <source>
        <strain evidence="3">DSM 12395</strain>
    </source>
</reference>
<dbReference type="AlphaFoldDB" id="A0A1M4Y6J4"/>
<feature type="domain" description="DUF5348" evidence="1">
    <location>
        <begin position="5"/>
        <end position="72"/>
    </location>
</feature>
<protein>
    <recommendedName>
        <fullName evidence="1">DUF5348 domain-containing protein</fullName>
    </recommendedName>
</protein>
<dbReference type="STRING" id="1121429.SAMN02745133_01615"/>
<feature type="non-terminal residue" evidence="2">
    <location>
        <position position="1"/>
    </location>
</feature>
<dbReference type="InterPro" id="IPR035255">
    <property type="entry name" value="DUF5348"/>
</dbReference>
<dbReference type="EMBL" id="FQUY01000010">
    <property type="protein sequence ID" value="SHF01246.1"/>
    <property type="molecule type" value="Genomic_DNA"/>
</dbReference>
<dbReference type="Pfam" id="PF17295">
    <property type="entry name" value="DUF5348"/>
    <property type="match status" value="1"/>
</dbReference>
<dbReference type="OrthoDB" id="9554183at2"/>
<proteinExistence type="predicted"/>
<organism evidence="2 3">
    <name type="scientific">Desulforamulus putei DSM 12395</name>
    <dbReference type="NCBI Taxonomy" id="1121429"/>
    <lineage>
        <taxon>Bacteria</taxon>
        <taxon>Bacillati</taxon>
        <taxon>Bacillota</taxon>
        <taxon>Clostridia</taxon>
        <taxon>Eubacteriales</taxon>
        <taxon>Peptococcaceae</taxon>
        <taxon>Desulforamulus</taxon>
    </lineage>
</organism>
<evidence type="ECO:0000313" key="3">
    <source>
        <dbReference type="Proteomes" id="UP000184148"/>
    </source>
</evidence>
<sequence length="72" mass="8692">RRGVEMRYDSQQDRWVVVLGNREYGLYCGEYFQLLVGNTNIACRLELDSEWYVIMQDVRLNLKIQETYRVII</sequence>
<gene>
    <name evidence="2" type="ORF">SAMN02745133_01615</name>
</gene>
<dbReference type="RefSeq" id="WP_143157024.1">
    <property type="nucleotide sequence ID" value="NZ_FQUY01000010.1"/>
</dbReference>
<dbReference type="Gene3D" id="2.40.10.390">
    <property type="match status" value="1"/>
</dbReference>
<accession>A0A1M4Y6J4</accession>
<name>A0A1M4Y6J4_9FIRM</name>
<evidence type="ECO:0000259" key="1">
    <source>
        <dbReference type="Pfam" id="PF17295"/>
    </source>
</evidence>
<keyword evidence="3" id="KW-1185">Reference proteome</keyword>